<protein>
    <submittedName>
        <fullName evidence="1">Uncharacterized protein</fullName>
    </submittedName>
</protein>
<dbReference type="AlphaFoldDB" id="A0A0B6YTL6"/>
<reference evidence="1" key="1">
    <citation type="submission" date="2014-12" db="EMBL/GenBank/DDBJ databases">
        <title>Insight into the proteome of Arion vulgaris.</title>
        <authorList>
            <person name="Aradska J."/>
            <person name="Bulat T."/>
            <person name="Smidak R."/>
            <person name="Sarate P."/>
            <person name="Gangsoo J."/>
            <person name="Sialana F."/>
            <person name="Bilban M."/>
            <person name="Lubec G."/>
        </authorList>
    </citation>
    <scope>NUCLEOTIDE SEQUENCE</scope>
    <source>
        <tissue evidence="1">Skin</tissue>
    </source>
</reference>
<proteinExistence type="predicted"/>
<feature type="non-terminal residue" evidence="1">
    <location>
        <position position="95"/>
    </location>
</feature>
<organism evidence="1">
    <name type="scientific">Arion vulgaris</name>
    <dbReference type="NCBI Taxonomy" id="1028688"/>
    <lineage>
        <taxon>Eukaryota</taxon>
        <taxon>Metazoa</taxon>
        <taxon>Spiralia</taxon>
        <taxon>Lophotrochozoa</taxon>
        <taxon>Mollusca</taxon>
        <taxon>Gastropoda</taxon>
        <taxon>Heterobranchia</taxon>
        <taxon>Euthyneura</taxon>
        <taxon>Panpulmonata</taxon>
        <taxon>Eupulmonata</taxon>
        <taxon>Stylommatophora</taxon>
        <taxon>Helicina</taxon>
        <taxon>Arionoidea</taxon>
        <taxon>Arionidae</taxon>
        <taxon>Arion</taxon>
    </lineage>
</organism>
<name>A0A0B6YTL6_9EUPU</name>
<accession>A0A0B6YTL6</accession>
<sequence length="95" mass="10286">VAEVDNFSPDVFSLPLSQPASANILLESSIPIWLQQELNEAEVIPIPAPKPVSCEVNLSVEPSHHYILATLPQFDVGLATEAPDRNVILTLGDQD</sequence>
<feature type="non-terminal residue" evidence="1">
    <location>
        <position position="1"/>
    </location>
</feature>
<evidence type="ECO:0000313" key="1">
    <source>
        <dbReference type="EMBL" id="CEK58845.1"/>
    </source>
</evidence>
<gene>
    <name evidence="1" type="primary">ORF34374</name>
</gene>
<dbReference type="EMBL" id="HACG01011980">
    <property type="protein sequence ID" value="CEK58845.1"/>
    <property type="molecule type" value="Transcribed_RNA"/>
</dbReference>